<reference evidence="1 2" key="1">
    <citation type="journal article" date="2020" name="ISME J.">
        <title>Enrichment and physiological characterization of a novel comammox Nitrospira indicates ammonium inhibition of complete nitrification.</title>
        <authorList>
            <person name="Sakoula D."/>
            <person name="Koch H."/>
            <person name="Frank J."/>
            <person name="Jetten M.S.M."/>
            <person name="van Kessel M.A.H.J."/>
            <person name="Lucker S."/>
        </authorList>
    </citation>
    <scope>NUCLEOTIDE SEQUENCE [LARGE SCALE GENOMIC DNA]</scope>
    <source>
        <strain evidence="1">Comreactor17</strain>
    </source>
</reference>
<organism evidence="1 2">
    <name type="scientific">Candidatus Nitrospira kreftii</name>
    <dbReference type="NCBI Taxonomy" id="2652173"/>
    <lineage>
        <taxon>Bacteria</taxon>
        <taxon>Pseudomonadati</taxon>
        <taxon>Nitrospirota</taxon>
        <taxon>Nitrospiria</taxon>
        <taxon>Nitrospirales</taxon>
        <taxon>Nitrospiraceae</taxon>
        <taxon>Nitrospira</taxon>
    </lineage>
</organism>
<evidence type="ECO:0008006" key="3">
    <source>
        <dbReference type="Google" id="ProtNLM"/>
    </source>
</evidence>
<accession>A0A7S8FAH8</accession>
<dbReference type="AlphaFoldDB" id="A0A7S8FAH8"/>
<evidence type="ECO:0000313" key="1">
    <source>
        <dbReference type="EMBL" id="QPD02315.1"/>
    </source>
</evidence>
<evidence type="ECO:0000313" key="2">
    <source>
        <dbReference type="Proteomes" id="UP000593737"/>
    </source>
</evidence>
<dbReference type="Proteomes" id="UP000593737">
    <property type="component" value="Chromosome"/>
</dbReference>
<dbReference type="EMBL" id="CP047423">
    <property type="protein sequence ID" value="QPD02315.1"/>
    <property type="molecule type" value="Genomic_DNA"/>
</dbReference>
<gene>
    <name evidence="1" type="ORF">Nkreftii_000089</name>
</gene>
<protein>
    <recommendedName>
        <fullName evidence="3">Transposase</fullName>
    </recommendedName>
</protein>
<proteinExistence type="predicted"/>
<sequence length="76" mass="8721">MLQINRERVLYFPETWVQPHSPTAQNVVARLGFFMLWLRYVMFPTMKAAFTTTAGALYRETRPTAIGQSQVGGTRL</sequence>
<dbReference type="KEGG" id="nkf:Nkreftii_000089"/>
<name>A0A7S8FAH8_9BACT</name>